<dbReference type="PANTHER" id="PTHR43025:SF3">
    <property type="entry name" value="MONOGALACTOSYLDIACYLGLYCEROL SYNTHASE 1, CHLOROPLASTIC"/>
    <property type="match status" value="1"/>
</dbReference>
<dbReference type="Proteomes" id="UP000824123">
    <property type="component" value="Unassembled WGS sequence"/>
</dbReference>
<dbReference type="InterPro" id="IPR009695">
    <property type="entry name" value="Diacylglyc_glucosyltr_N"/>
</dbReference>
<proteinExistence type="inferred from homology"/>
<comment type="caution">
    <text evidence="6">The sequence shown here is derived from an EMBL/GenBank/DDBJ whole genome shotgun (WGS) entry which is preliminary data.</text>
</comment>
<dbReference type="GO" id="GO:0016020">
    <property type="term" value="C:membrane"/>
    <property type="evidence" value="ECO:0007669"/>
    <property type="project" value="GOC"/>
</dbReference>
<feature type="domain" description="Diacylglycerol glucosyltransferase N-terminal" evidence="5">
    <location>
        <begin position="16"/>
        <end position="177"/>
    </location>
</feature>
<gene>
    <name evidence="6" type="ORF">IAC59_03080</name>
</gene>
<dbReference type="GO" id="GO:0009247">
    <property type="term" value="P:glycolipid biosynthetic process"/>
    <property type="evidence" value="ECO:0007669"/>
    <property type="project" value="InterPro"/>
</dbReference>
<evidence type="ECO:0000313" key="7">
    <source>
        <dbReference type="Proteomes" id="UP000824123"/>
    </source>
</evidence>
<protein>
    <submittedName>
        <fullName evidence="6">UDP-N-acetylglucosamine--LPS N-acetylglucosamine transferase</fullName>
    </submittedName>
</protein>
<name>A0A9D1LQL5_9FIRM</name>
<dbReference type="InterPro" id="IPR050519">
    <property type="entry name" value="Glycosyltransf_28_UgtP"/>
</dbReference>
<evidence type="ECO:0000313" key="6">
    <source>
        <dbReference type="EMBL" id="HIU46225.1"/>
    </source>
</evidence>
<feature type="region of interest" description="Disordered" evidence="4">
    <location>
        <begin position="393"/>
        <end position="412"/>
    </location>
</feature>
<organism evidence="6 7">
    <name type="scientific">Candidatus Fimadaptatus faecigallinarum</name>
    <dbReference type="NCBI Taxonomy" id="2840814"/>
    <lineage>
        <taxon>Bacteria</taxon>
        <taxon>Bacillati</taxon>
        <taxon>Bacillota</taxon>
        <taxon>Clostridia</taxon>
        <taxon>Eubacteriales</taxon>
        <taxon>Candidatus Fimadaptatus</taxon>
    </lineage>
</organism>
<keyword evidence="2" id="KW-0328">Glycosyltransferase</keyword>
<dbReference type="SUPFAM" id="SSF53756">
    <property type="entry name" value="UDP-Glycosyltransferase/glycogen phosphorylase"/>
    <property type="match status" value="1"/>
</dbReference>
<dbReference type="PANTHER" id="PTHR43025">
    <property type="entry name" value="MONOGALACTOSYLDIACYLGLYCEROL SYNTHASE"/>
    <property type="match status" value="1"/>
</dbReference>
<dbReference type="EMBL" id="DVNK01000024">
    <property type="protein sequence ID" value="HIU46225.1"/>
    <property type="molecule type" value="Genomic_DNA"/>
</dbReference>
<keyword evidence="3 6" id="KW-0808">Transferase</keyword>
<comment type="similarity">
    <text evidence="1">Belongs to the glycosyltransferase 28 family.</text>
</comment>
<evidence type="ECO:0000256" key="1">
    <source>
        <dbReference type="ARBA" id="ARBA00006962"/>
    </source>
</evidence>
<reference evidence="6" key="1">
    <citation type="submission" date="2020-10" db="EMBL/GenBank/DDBJ databases">
        <authorList>
            <person name="Gilroy R."/>
        </authorList>
    </citation>
    <scope>NUCLEOTIDE SEQUENCE</scope>
    <source>
        <strain evidence="6">ChiSxjej2B14-8506</strain>
    </source>
</reference>
<accession>A0A9D1LQL5</accession>
<evidence type="ECO:0000256" key="4">
    <source>
        <dbReference type="SAM" id="MobiDB-lite"/>
    </source>
</evidence>
<sequence length="412" mass="46616">MRKIIIISSDRTGHGHTSIATALVEQFERYPDVQVEVVQGFRLISQTAQKASGLYGPMTRYSRDLWKLTFELSQPSARVLNELMSTAIHDNFMKLLTEQHPDMILTVHSMFAGSVINILEDYGLNIPHVTLIADMIDLHATWCEPRSSLLLCPTPEAARVCRIKGCDPARMLVCGFPTRRQFCDAARKFNRGDAPGKPLRFLIMSGGEGSGSLKKYALALLENFDCEVRVICGRNEKLHAMLMQTLKPRFGARAQILGFVKDVERHMIECDMIIARGSPNSLMEAVVCNIPIICVGALPGQEEHNPTIMVRHNLGVVCDSPRELPDVVRRLLADDAAGWKRLRDGQLKYRDLDIAAHIVDELCARLKPLDYVVPPFKLKNPLMDYVETKRQLRTEHKQKRYRRAHHDDVSKN</sequence>
<dbReference type="GO" id="GO:0016758">
    <property type="term" value="F:hexosyltransferase activity"/>
    <property type="evidence" value="ECO:0007669"/>
    <property type="project" value="InterPro"/>
</dbReference>
<dbReference type="AlphaFoldDB" id="A0A9D1LQL5"/>
<dbReference type="Pfam" id="PF06925">
    <property type="entry name" value="MGDG_synth"/>
    <property type="match status" value="1"/>
</dbReference>
<evidence type="ECO:0000256" key="3">
    <source>
        <dbReference type="ARBA" id="ARBA00022679"/>
    </source>
</evidence>
<reference evidence="6" key="2">
    <citation type="journal article" date="2021" name="PeerJ">
        <title>Extensive microbial diversity within the chicken gut microbiome revealed by metagenomics and culture.</title>
        <authorList>
            <person name="Gilroy R."/>
            <person name="Ravi A."/>
            <person name="Getino M."/>
            <person name="Pursley I."/>
            <person name="Horton D.L."/>
            <person name="Alikhan N.F."/>
            <person name="Baker D."/>
            <person name="Gharbi K."/>
            <person name="Hall N."/>
            <person name="Watson M."/>
            <person name="Adriaenssens E.M."/>
            <person name="Foster-Nyarko E."/>
            <person name="Jarju S."/>
            <person name="Secka A."/>
            <person name="Antonio M."/>
            <person name="Oren A."/>
            <person name="Chaudhuri R.R."/>
            <person name="La Ragione R."/>
            <person name="Hildebrand F."/>
            <person name="Pallen M.J."/>
        </authorList>
    </citation>
    <scope>NUCLEOTIDE SEQUENCE</scope>
    <source>
        <strain evidence="6">ChiSxjej2B14-8506</strain>
    </source>
</reference>
<evidence type="ECO:0000259" key="5">
    <source>
        <dbReference type="Pfam" id="PF06925"/>
    </source>
</evidence>
<dbReference type="Gene3D" id="3.40.50.2000">
    <property type="entry name" value="Glycogen Phosphorylase B"/>
    <property type="match status" value="1"/>
</dbReference>
<evidence type="ECO:0000256" key="2">
    <source>
        <dbReference type="ARBA" id="ARBA00022676"/>
    </source>
</evidence>